<proteinExistence type="predicted"/>
<evidence type="ECO:0000313" key="3">
    <source>
        <dbReference type="EMBL" id="KAH7075117.1"/>
    </source>
</evidence>
<dbReference type="InterPro" id="IPR013094">
    <property type="entry name" value="AB_hydrolase_3"/>
</dbReference>
<dbReference type="Pfam" id="PF07859">
    <property type="entry name" value="Abhydrolase_3"/>
    <property type="match status" value="1"/>
</dbReference>
<accession>A0A8K0QWW1</accession>
<keyword evidence="1 3" id="KW-0378">Hydrolase</keyword>
<comment type="caution">
    <text evidence="3">The sequence shown here is derived from an EMBL/GenBank/DDBJ whole genome shotgun (WGS) entry which is preliminary data.</text>
</comment>
<sequence>MAPLDETTAATRFDTFDVYRTSYKKIGTHEIEVGILVPKDLKPGKHPLIVKFHGGGLVTGDCLYPDWIGAFWIPYIHRTSAITILPNYRLVPEHTGSDIVTDLADFWTWFHNGNVSKYLASQSRDLELDYDKVLVSGDSAGGYMALMSAFTQPEGKIKAVLAQYPMTWYLRRGKVDEYLDQPAPGPEIIDQHMRSIARDTVISSAKPPDRMLLSYALSTFGRYKEFFGADDKLWPLHLIDDKTWAPPTWIIHGSADTAVSIEDSKALVQKWKERGMGNEVRLDIREGMEHGFDIAAKESEEKWLRDGLAWVQENWLG</sequence>
<reference evidence="3" key="1">
    <citation type="journal article" date="2021" name="Nat. Commun.">
        <title>Genetic determinants of endophytism in the Arabidopsis root mycobiome.</title>
        <authorList>
            <person name="Mesny F."/>
            <person name="Miyauchi S."/>
            <person name="Thiergart T."/>
            <person name="Pickel B."/>
            <person name="Atanasova L."/>
            <person name="Karlsson M."/>
            <person name="Huettel B."/>
            <person name="Barry K.W."/>
            <person name="Haridas S."/>
            <person name="Chen C."/>
            <person name="Bauer D."/>
            <person name="Andreopoulos W."/>
            <person name="Pangilinan J."/>
            <person name="LaButti K."/>
            <person name="Riley R."/>
            <person name="Lipzen A."/>
            <person name="Clum A."/>
            <person name="Drula E."/>
            <person name="Henrissat B."/>
            <person name="Kohler A."/>
            <person name="Grigoriev I.V."/>
            <person name="Martin F.M."/>
            <person name="Hacquard S."/>
        </authorList>
    </citation>
    <scope>NUCLEOTIDE SEQUENCE</scope>
    <source>
        <strain evidence="3">MPI-SDFR-AT-0120</strain>
    </source>
</reference>
<dbReference type="PANTHER" id="PTHR48081">
    <property type="entry name" value="AB HYDROLASE SUPERFAMILY PROTEIN C4A8.06C"/>
    <property type="match status" value="1"/>
</dbReference>
<dbReference type="OrthoDB" id="19653at2759"/>
<dbReference type="GO" id="GO:0016787">
    <property type="term" value="F:hydrolase activity"/>
    <property type="evidence" value="ECO:0007669"/>
    <property type="project" value="UniProtKB-KW"/>
</dbReference>
<dbReference type="InterPro" id="IPR050300">
    <property type="entry name" value="GDXG_lipolytic_enzyme"/>
</dbReference>
<dbReference type="Proteomes" id="UP000813461">
    <property type="component" value="Unassembled WGS sequence"/>
</dbReference>
<keyword evidence="4" id="KW-1185">Reference proteome</keyword>
<evidence type="ECO:0000313" key="4">
    <source>
        <dbReference type="Proteomes" id="UP000813461"/>
    </source>
</evidence>
<organism evidence="3 4">
    <name type="scientific">Paraphoma chrysanthemicola</name>
    <dbReference type="NCBI Taxonomy" id="798071"/>
    <lineage>
        <taxon>Eukaryota</taxon>
        <taxon>Fungi</taxon>
        <taxon>Dikarya</taxon>
        <taxon>Ascomycota</taxon>
        <taxon>Pezizomycotina</taxon>
        <taxon>Dothideomycetes</taxon>
        <taxon>Pleosporomycetidae</taxon>
        <taxon>Pleosporales</taxon>
        <taxon>Pleosporineae</taxon>
        <taxon>Phaeosphaeriaceae</taxon>
        <taxon>Paraphoma</taxon>
    </lineage>
</organism>
<dbReference type="AlphaFoldDB" id="A0A8K0QWW1"/>
<dbReference type="InterPro" id="IPR029058">
    <property type="entry name" value="AB_hydrolase_fold"/>
</dbReference>
<dbReference type="SUPFAM" id="SSF53474">
    <property type="entry name" value="alpha/beta-Hydrolases"/>
    <property type="match status" value="1"/>
</dbReference>
<evidence type="ECO:0000256" key="1">
    <source>
        <dbReference type="ARBA" id="ARBA00022801"/>
    </source>
</evidence>
<dbReference type="PANTHER" id="PTHR48081:SF3">
    <property type="entry name" value="ALPHA_BETA HYDROLASE FOLD-3 DOMAIN-CONTAINING PROTEIN"/>
    <property type="match status" value="1"/>
</dbReference>
<feature type="domain" description="Alpha/beta hydrolase fold-3" evidence="2">
    <location>
        <begin position="49"/>
        <end position="292"/>
    </location>
</feature>
<evidence type="ECO:0000259" key="2">
    <source>
        <dbReference type="Pfam" id="PF07859"/>
    </source>
</evidence>
<name>A0A8K0QWW1_9PLEO</name>
<protein>
    <submittedName>
        <fullName evidence="3">Alpha/Beta hydrolase protein</fullName>
    </submittedName>
</protein>
<dbReference type="Gene3D" id="3.40.50.1820">
    <property type="entry name" value="alpha/beta hydrolase"/>
    <property type="match status" value="1"/>
</dbReference>
<gene>
    <name evidence="3" type="ORF">FB567DRAFT_504630</name>
</gene>
<dbReference type="EMBL" id="JAGMVJ010000020">
    <property type="protein sequence ID" value="KAH7075117.1"/>
    <property type="molecule type" value="Genomic_DNA"/>
</dbReference>